<dbReference type="EMBL" id="CDMW01000001">
    <property type="protein sequence ID" value="CEL89737.1"/>
    <property type="molecule type" value="Genomic_DNA"/>
</dbReference>
<evidence type="ECO:0008006" key="3">
    <source>
        <dbReference type="Google" id="ProtNLM"/>
    </source>
</evidence>
<dbReference type="AlphaFoldDB" id="A0A0B7GNV7"/>
<evidence type="ECO:0000313" key="2">
    <source>
        <dbReference type="Proteomes" id="UP000183504"/>
    </source>
</evidence>
<organism evidence="1 2">
    <name type="scientific">Streptococcus sanguinis</name>
    <dbReference type="NCBI Taxonomy" id="1305"/>
    <lineage>
        <taxon>Bacteria</taxon>
        <taxon>Bacillati</taxon>
        <taxon>Bacillota</taxon>
        <taxon>Bacilli</taxon>
        <taxon>Lactobacillales</taxon>
        <taxon>Streptococcaceae</taxon>
        <taxon>Streptococcus</taxon>
    </lineage>
</organism>
<name>A0A0B7GNV7_STRSA</name>
<accession>A0A0B7GNV7</accession>
<gene>
    <name evidence="1" type="ORF">SSV_0423</name>
</gene>
<dbReference type="RefSeq" id="WP_072073506.1">
    <property type="nucleotide sequence ID" value="NZ_CDMW01000001.1"/>
</dbReference>
<dbReference type="Proteomes" id="UP000183504">
    <property type="component" value="Unassembled WGS sequence"/>
</dbReference>
<reference evidence="1 2" key="1">
    <citation type="submission" date="2015-01" db="EMBL/GenBank/DDBJ databases">
        <authorList>
            <person name="Pelicic Vladimir"/>
        </authorList>
    </citation>
    <scope>NUCLEOTIDE SEQUENCE [LARGE SCALE GENOMIC DNA]</scope>
    <source>
        <strain evidence="1 2">2908</strain>
    </source>
</reference>
<evidence type="ECO:0000313" key="1">
    <source>
        <dbReference type="EMBL" id="CEL89737.1"/>
    </source>
</evidence>
<protein>
    <recommendedName>
        <fullName evidence="3">Ethanolamine utilization cobalamin adenosyltransferase</fullName>
    </recommendedName>
</protein>
<proteinExistence type="predicted"/>
<sequence>MSVFTEAKIRKLYRESVLADNGVFELNKDEKLTPAARGFLNDHHIRIISSGQTKGKTDSAADAIRVPITNLEDSAVYPRLFRLTKLYTCFLKNQRDLHQAFQDEKCEQVGQLLNIVEQIVGQHILDDISDYQTDLPSNAELQAIRVSRQLDQETVMMSYQEPTWQLNCYETYIETTLLRKELEQAADGDRDQFACKVSQLLKSIEVLLWLIAS</sequence>